<dbReference type="EMBL" id="JEXJ01000021">
    <property type="protein sequence ID" value="EXC51757.1"/>
    <property type="molecule type" value="Genomic_DNA"/>
</dbReference>
<sequence>MRIFNHERLISPSNVEQIFPRFVLMGLNLQFASALLRSSGARH</sequence>
<dbReference type="AlphaFoldDB" id="A0A009SDE5"/>
<comment type="caution">
    <text evidence="1">The sequence shown here is derived from an EMBL/GenBank/DDBJ whole genome shotgun (WGS) entry which is preliminary data.</text>
</comment>
<organism evidence="1 2">
    <name type="scientific">Acinetobacter baumannii 99063</name>
    <dbReference type="NCBI Taxonomy" id="1310630"/>
    <lineage>
        <taxon>Bacteria</taxon>
        <taxon>Pseudomonadati</taxon>
        <taxon>Pseudomonadota</taxon>
        <taxon>Gammaproteobacteria</taxon>
        <taxon>Moraxellales</taxon>
        <taxon>Moraxellaceae</taxon>
        <taxon>Acinetobacter</taxon>
        <taxon>Acinetobacter calcoaceticus/baumannii complex</taxon>
    </lineage>
</organism>
<dbReference type="Proteomes" id="UP000020735">
    <property type="component" value="Unassembled WGS sequence"/>
</dbReference>
<gene>
    <name evidence="1" type="ORF">J529_1722</name>
</gene>
<proteinExistence type="predicted"/>
<evidence type="ECO:0000313" key="2">
    <source>
        <dbReference type="Proteomes" id="UP000020735"/>
    </source>
</evidence>
<reference evidence="1 2" key="1">
    <citation type="submission" date="2014-02" db="EMBL/GenBank/DDBJ databases">
        <title>Comparative genomics and transcriptomics to identify genetic mechanisms underlying the emergence of carbapenem resistant Acinetobacter baumannii (CRAb).</title>
        <authorList>
            <person name="Harris A.D."/>
            <person name="Johnson K.J."/>
            <person name="George J."/>
            <person name="Shefchek K."/>
            <person name="Daugherty S.C."/>
            <person name="Parankush S."/>
            <person name="Sadzewicz L."/>
            <person name="Tallon L."/>
            <person name="Sengamalay N."/>
            <person name="Hazen T.H."/>
            <person name="Rasko D.A."/>
        </authorList>
    </citation>
    <scope>NUCLEOTIDE SEQUENCE [LARGE SCALE GENOMIC DNA]</scope>
    <source>
        <strain evidence="1 2">99063</strain>
    </source>
</reference>
<accession>A0A009SDE5</accession>
<name>A0A009SDE5_ACIBA</name>
<evidence type="ECO:0000313" key="1">
    <source>
        <dbReference type="EMBL" id="EXC51757.1"/>
    </source>
</evidence>
<protein>
    <submittedName>
        <fullName evidence="1">Uncharacterized protein</fullName>
    </submittedName>
</protein>
<dbReference type="PATRIC" id="fig|1310630.3.peg.1685"/>